<evidence type="ECO:0000259" key="2">
    <source>
        <dbReference type="PROSITE" id="PS50405"/>
    </source>
</evidence>
<dbReference type="InterPro" id="IPR004046">
    <property type="entry name" value="GST_C"/>
</dbReference>
<dbReference type="SFLD" id="SFLDG00358">
    <property type="entry name" value="Main_(cytGST)"/>
    <property type="match status" value="1"/>
</dbReference>
<dbReference type="PROSITE" id="PS50404">
    <property type="entry name" value="GST_NTER"/>
    <property type="match status" value="1"/>
</dbReference>
<dbReference type="Gene3D" id="1.20.1050.10">
    <property type="match status" value="1"/>
</dbReference>
<dbReference type="InterPro" id="IPR040079">
    <property type="entry name" value="Glutathione_S-Trfase"/>
</dbReference>
<accession>A0AAV5NFJ7</accession>
<dbReference type="Pfam" id="PF13417">
    <property type="entry name" value="GST_N_3"/>
    <property type="match status" value="1"/>
</dbReference>
<dbReference type="SUPFAM" id="SSF52833">
    <property type="entry name" value="Thioredoxin-like"/>
    <property type="match status" value="1"/>
</dbReference>
<reference evidence="4" key="1">
    <citation type="journal article" date="2019" name="Int. J. Syst. Evol. Microbiol.">
        <title>The Global Catalogue of Microorganisms (GCM) 10K type strain sequencing project: providing services to taxonomists for standard genome sequencing and annotation.</title>
        <authorList>
            <consortium name="The Broad Institute Genomics Platform"/>
            <consortium name="The Broad Institute Genome Sequencing Center for Infectious Disease"/>
            <person name="Wu L."/>
            <person name="Ma J."/>
        </authorList>
    </citation>
    <scope>NUCLEOTIDE SEQUENCE [LARGE SCALE GENOMIC DNA]</scope>
    <source>
        <strain evidence="4">NBRC 3267</strain>
    </source>
</reference>
<evidence type="ECO:0000313" key="3">
    <source>
        <dbReference type="EMBL" id="GLQ63187.1"/>
    </source>
</evidence>
<evidence type="ECO:0000259" key="1">
    <source>
        <dbReference type="PROSITE" id="PS50404"/>
    </source>
</evidence>
<dbReference type="PANTHER" id="PTHR44051">
    <property type="entry name" value="GLUTATHIONE S-TRANSFERASE-RELATED"/>
    <property type="match status" value="1"/>
</dbReference>
<dbReference type="SFLD" id="SFLDS00019">
    <property type="entry name" value="Glutathione_Transferase_(cytos"/>
    <property type="match status" value="1"/>
</dbReference>
<keyword evidence="4" id="KW-1185">Reference proteome</keyword>
<feature type="domain" description="GST N-terminal" evidence="1">
    <location>
        <begin position="20"/>
        <end position="96"/>
    </location>
</feature>
<dbReference type="CDD" id="cd03206">
    <property type="entry name" value="GST_C_7"/>
    <property type="match status" value="1"/>
</dbReference>
<dbReference type="InterPro" id="IPR004045">
    <property type="entry name" value="Glutathione_S-Trfase_N"/>
</dbReference>
<dbReference type="InterPro" id="IPR010987">
    <property type="entry name" value="Glutathione-S-Trfase_C-like"/>
</dbReference>
<evidence type="ECO:0000313" key="4">
    <source>
        <dbReference type="Proteomes" id="UP001156614"/>
    </source>
</evidence>
<dbReference type="Proteomes" id="UP001156614">
    <property type="component" value="Unassembled WGS sequence"/>
</dbReference>
<dbReference type="InterPro" id="IPR036249">
    <property type="entry name" value="Thioredoxin-like_sf"/>
</dbReference>
<organism evidence="3 4">
    <name type="scientific">Gluconobacter cerinus</name>
    <dbReference type="NCBI Taxonomy" id="38307"/>
    <lineage>
        <taxon>Bacteria</taxon>
        <taxon>Pseudomonadati</taxon>
        <taxon>Pseudomonadota</taxon>
        <taxon>Alphaproteobacteria</taxon>
        <taxon>Acetobacterales</taxon>
        <taxon>Acetobacteraceae</taxon>
        <taxon>Gluconobacter</taxon>
    </lineage>
</organism>
<comment type="caution">
    <text evidence="3">The sequence shown here is derived from an EMBL/GenBank/DDBJ whole genome shotgun (WGS) entry which is preliminary data.</text>
</comment>
<dbReference type="PROSITE" id="PS50405">
    <property type="entry name" value="GST_CTER"/>
    <property type="match status" value="1"/>
</dbReference>
<name>A0AAV5NFJ7_9PROT</name>
<dbReference type="InterPro" id="IPR036282">
    <property type="entry name" value="Glutathione-S-Trfase_C_sf"/>
</dbReference>
<dbReference type="AlphaFoldDB" id="A0AAV5NFJ7"/>
<sequence>MRVSVTMATLSFSPLPDQIMARRLYGIPLSGHVHRVRLFLSILKLDYSFVEASMQSPEVLKLNPLGQIPILEDGDIILTDSNAILVYLAKTYASDSSWLPEDALGAARVQKWFSIAAGELRYGPAMARAATLWKRPDDIAPAQAKAAKLLPFMNDELKQRPFLAGDMPTLADLSCYAYIKRAPEGGVSLAPYSAVQQWLERIEALPDFIPMPEASAFGL</sequence>
<feature type="domain" description="GST C-terminal" evidence="2">
    <location>
        <begin position="102"/>
        <end position="219"/>
    </location>
</feature>
<gene>
    <name evidence="3" type="ORF">GCM10007867_20320</name>
</gene>
<proteinExistence type="predicted"/>
<dbReference type="EMBL" id="BSNU01000003">
    <property type="protein sequence ID" value="GLQ63187.1"/>
    <property type="molecule type" value="Genomic_DNA"/>
</dbReference>
<dbReference type="Pfam" id="PF00043">
    <property type="entry name" value="GST_C"/>
    <property type="match status" value="1"/>
</dbReference>
<dbReference type="Gene3D" id="3.40.30.10">
    <property type="entry name" value="Glutaredoxin"/>
    <property type="match status" value="1"/>
</dbReference>
<dbReference type="SUPFAM" id="SSF47616">
    <property type="entry name" value="GST C-terminal domain-like"/>
    <property type="match status" value="1"/>
</dbReference>
<protein>
    <submittedName>
        <fullName evidence="3">Glutathione S-transferase</fullName>
    </submittedName>
</protein>
<dbReference type="PANTHER" id="PTHR44051:SF2">
    <property type="entry name" value="HYPOTHETICAL GLUTATHIONE S-TRANSFERASE LIKE PROTEIN"/>
    <property type="match status" value="1"/>
</dbReference>